<organism evidence="1 2">
    <name type="scientific">Anas platyrhynchos</name>
    <name type="common">Mallard</name>
    <name type="synonym">Anas boschas</name>
    <dbReference type="NCBI Taxonomy" id="8839"/>
    <lineage>
        <taxon>Eukaryota</taxon>
        <taxon>Metazoa</taxon>
        <taxon>Chordata</taxon>
        <taxon>Craniata</taxon>
        <taxon>Vertebrata</taxon>
        <taxon>Euteleostomi</taxon>
        <taxon>Archelosauria</taxon>
        <taxon>Archosauria</taxon>
        <taxon>Dinosauria</taxon>
        <taxon>Saurischia</taxon>
        <taxon>Theropoda</taxon>
        <taxon>Coelurosauria</taxon>
        <taxon>Aves</taxon>
        <taxon>Neognathae</taxon>
        <taxon>Galloanserae</taxon>
        <taxon>Anseriformes</taxon>
        <taxon>Anatidae</taxon>
        <taxon>Anatinae</taxon>
        <taxon>Anas</taxon>
    </lineage>
</organism>
<gene>
    <name evidence="1" type="ORF">Anapl_04974</name>
</gene>
<proteinExistence type="predicted"/>
<reference evidence="2" key="1">
    <citation type="journal article" date="2013" name="Nat. Genet.">
        <title>The duck genome and transcriptome provide insight into an avian influenza virus reservoir species.</title>
        <authorList>
            <person name="Huang Y."/>
            <person name="Li Y."/>
            <person name="Burt D.W."/>
            <person name="Chen H."/>
            <person name="Zhang Y."/>
            <person name="Qian W."/>
            <person name="Kim H."/>
            <person name="Gan S."/>
            <person name="Zhao Y."/>
            <person name="Li J."/>
            <person name="Yi K."/>
            <person name="Feng H."/>
            <person name="Zhu P."/>
            <person name="Li B."/>
            <person name="Liu Q."/>
            <person name="Fairley S."/>
            <person name="Magor K.E."/>
            <person name="Du Z."/>
            <person name="Hu X."/>
            <person name="Goodman L."/>
            <person name="Tafer H."/>
            <person name="Vignal A."/>
            <person name="Lee T."/>
            <person name="Kim K.W."/>
            <person name="Sheng Z."/>
            <person name="An Y."/>
            <person name="Searle S."/>
            <person name="Herrero J."/>
            <person name="Groenen M.A."/>
            <person name="Crooijmans R.P."/>
            <person name="Faraut T."/>
            <person name="Cai Q."/>
            <person name="Webster R.G."/>
            <person name="Aldridge J.R."/>
            <person name="Warren W.C."/>
            <person name="Bartschat S."/>
            <person name="Kehr S."/>
            <person name="Marz M."/>
            <person name="Stadler P.F."/>
            <person name="Smith J."/>
            <person name="Kraus R.H."/>
            <person name="Zhao Y."/>
            <person name="Ren L."/>
            <person name="Fei J."/>
            <person name="Morisson M."/>
            <person name="Kaiser P."/>
            <person name="Griffin D.K."/>
            <person name="Rao M."/>
            <person name="Pitel F."/>
            <person name="Wang J."/>
            <person name="Li N."/>
        </authorList>
    </citation>
    <scope>NUCLEOTIDE SEQUENCE [LARGE SCALE GENOMIC DNA]</scope>
</reference>
<dbReference type="AlphaFoldDB" id="R0KVZ4"/>
<protein>
    <submittedName>
        <fullName evidence="1">Uncharacterized protein</fullName>
    </submittedName>
</protein>
<sequence>MGLPWDEMVQPKVKCKAAGWVKSRKTQFVGTLITLGILDLESTVKLYMQASYRPLMLVSATDFSVWRTEALELFSQSLIMVRKAEGGLWALSCPDSSRGKPDAEESSYRKLLPQLRSGCCTRRVPAPELFTPSRQKAAGLRLLLGAELPARAAGALRASDPRTWYLRWFCKACSLLRARCEHGIGGMKKVLSAGFRGPAESETGQLAVKSSGEGDRERRLEAAADVCSSRPPEPQPRAEARCVRAERRALPQLPPELCQGLFALFCSVISGPCEREDLPPRFSHERLLEELCGSFVASKEACGSLVSLLQRCSGAIQGIGCSGEVPACGQAWSRAGYYLVLPEKQFETQRIKASDECNPCCRRGNSGCCRDCHRQHGLTRAAMGMLITASETEKCNLHQGLVFEFMGSYLMLCPAFILKTIPLSTVCYLVPLLHSVTSPTQAICCASNLSKRCVCVPNCWGRLVPFWHQTNRCPWKSDHWGTPTKLVSVHPTAGDVLAKSYGLQLMVHSAMTLEDWQVKHEAAGCGTDCVPVPVAFLQHANRSWKRGEACFFLTPQLLTRALPCSLRAVCVQVSYLAVFKKRKFQNGQAVGCSWRSFNFLSGGPICESNGIEK</sequence>
<accession>R0KVZ4</accession>
<name>R0KVZ4_ANAPL</name>
<evidence type="ECO:0000313" key="1">
    <source>
        <dbReference type="EMBL" id="EOA97438.1"/>
    </source>
</evidence>
<dbReference type="EMBL" id="KB743686">
    <property type="protein sequence ID" value="EOA97438.1"/>
    <property type="molecule type" value="Genomic_DNA"/>
</dbReference>
<evidence type="ECO:0000313" key="2">
    <source>
        <dbReference type="Proteomes" id="UP000296049"/>
    </source>
</evidence>
<keyword evidence="2" id="KW-1185">Reference proteome</keyword>
<dbReference type="Proteomes" id="UP000296049">
    <property type="component" value="Unassembled WGS sequence"/>
</dbReference>